<evidence type="ECO:0000313" key="3">
    <source>
        <dbReference type="Proteomes" id="UP000886833"/>
    </source>
</evidence>
<proteinExistence type="predicted"/>
<organism evidence="2 3">
    <name type="scientific">Candidatus Onthousia faecipullorum</name>
    <dbReference type="NCBI Taxonomy" id="2840887"/>
    <lineage>
        <taxon>Bacteria</taxon>
        <taxon>Bacillati</taxon>
        <taxon>Bacillota</taxon>
        <taxon>Bacilli</taxon>
        <taxon>Candidatus Onthousia</taxon>
    </lineage>
</organism>
<reference evidence="2" key="2">
    <citation type="journal article" date="2021" name="PeerJ">
        <title>Extensive microbial diversity within the chicken gut microbiome revealed by metagenomics and culture.</title>
        <authorList>
            <person name="Gilroy R."/>
            <person name="Ravi A."/>
            <person name="Getino M."/>
            <person name="Pursley I."/>
            <person name="Horton D.L."/>
            <person name="Alikhan N.F."/>
            <person name="Baker D."/>
            <person name="Gharbi K."/>
            <person name="Hall N."/>
            <person name="Watson M."/>
            <person name="Adriaenssens E.M."/>
            <person name="Foster-Nyarko E."/>
            <person name="Jarju S."/>
            <person name="Secka A."/>
            <person name="Antonio M."/>
            <person name="Oren A."/>
            <person name="Chaudhuri R.R."/>
            <person name="La Ragione R."/>
            <person name="Hildebrand F."/>
            <person name="Pallen M.J."/>
        </authorList>
    </citation>
    <scope>NUCLEOTIDE SEQUENCE</scope>
    <source>
        <strain evidence="2">CHK195-26880</strain>
    </source>
</reference>
<name>A0A9D1GA30_9FIRM</name>
<keyword evidence="1" id="KW-1133">Transmembrane helix</keyword>
<accession>A0A9D1GA30</accession>
<sequence>MKEWNAVIVYKAILSIVIIIVLIVLVDLLAYSVQHAGYNRCQGILEEADAINNNATSNLKVAGIRGGYSTRSSVRNNICEKPNTIFSDIWSE</sequence>
<dbReference type="EMBL" id="DVKQ01000031">
    <property type="protein sequence ID" value="HIT37370.1"/>
    <property type="molecule type" value="Genomic_DNA"/>
</dbReference>
<reference evidence="2" key="1">
    <citation type="submission" date="2020-10" db="EMBL/GenBank/DDBJ databases">
        <authorList>
            <person name="Gilroy R."/>
        </authorList>
    </citation>
    <scope>NUCLEOTIDE SEQUENCE</scope>
    <source>
        <strain evidence="2">CHK195-26880</strain>
    </source>
</reference>
<comment type="caution">
    <text evidence="2">The sequence shown here is derived from an EMBL/GenBank/DDBJ whole genome shotgun (WGS) entry which is preliminary data.</text>
</comment>
<protein>
    <submittedName>
        <fullName evidence="2">Uncharacterized protein</fullName>
    </submittedName>
</protein>
<gene>
    <name evidence="2" type="ORF">IAB59_02680</name>
</gene>
<dbReference type="Proteomes" id="UP000886833">
    <property type="component" value="Unassembled WGS sequence"/>
</dbReference>
<feature type="transmembrane region" description="Helical" evidence="1">
    <location>
        <begin position="12"/>
        <end position="33"/>
    </location>
</feature>
<keyword evidence="1" id="KW-0812">Transmembrane</keyword>
<dbReference type="AlphaFoldDB" id="A0A9D1GA30"/>
<evidence type="ECO:0000256" key="1">
    <source>
        <dbReference type="SAM" id="Phobius"/>
    </source>
</evidence>
<keyword evidence="1" id="KW-0472">Membrane</keyword>
<evidence type="ECO:0000313" key="2">
    <source>
        <dbReference type="EMBL" id="HIT37370.1"/>
    </source>
</evidence>